<gene>
    <name evidence="2" type="ORF">SCF082_LOCUS29418</name>
</gene>
<feature type="signal peptide" evidence="1">
    <location>
        <begin position="1"/>
        <end position="16"/>
    </location>
</feature>
<sequence>MVVKLVALVLGQLILALVTLDRSGVKRSAKEIAELPIVSLDKRQRTTFGRIDEALREAKNQAEIDQAVRDKVDKVMLESCSKLTDTQEQVRTVNDFIQQLMAKPTLLTTPEISVFDVGQSLGWTAEEAQSEMLAALAVEIAAGEGMDISSGAPTDWITQAFPMQSILRHAFLKQKALQDDEGKTSKRYTAAKRKHERLQKTINFKKSRSEKALSTAVAALEVPAEDKAVKLSRRNAQNRMLKNVKKARKIRATDDSWKEEVERGRAKSKNRSPRLTIFQKLEIVNYATALVEENKQKLVVKRRRKNGARPETRKFSVRGVNLQRLCEQRFPMMKGIKICQMLYQSESQSWKSLSVQQQKKYFQLPDSLKVALGQKHTVRGWKALGYDELTEVVKGSNKVNRWAVPAPVLQDRVVTARRLAREYNAGIEEAQQKAREHNEKSINDFRAVGVVKGKFLKSSLLPVPEPCPEDLNLRWVRRFMAAFKWRRVARNTSGQYLEWDDPRLQAARNGVAAKIATGTHRFLILNLDQVWRQALRFNKKLWMKEVQRPLGICKPDNFLQQKAIDEWNQQYVGECYIFRRYDELVINPNGQPARKSAFDKEGLCKRTLESWRAVPRKAFIASWIATGYFQSSHFDGDSDSLTYKQAVDHLDGTGLFRSLGIKDDQSPIGMVPDRWYWSIKMDEGQIVALPSLVARAVENLICGHRRDRKILFTNQPNGWKQKLEKVNGRILSFVVDLKQGALATAHYLKRSVAMQDGQLQFLGKGLGFEILRIAFKLHEGETGPAGPGVYTLYSKNFAAREI</sequence>
<evidence type="ECO:0000313" key="2">
    <source>
        <dbReference type="EMBL" id="CAK9054145.1"/>
    </source>
</evidence>
<comment type="caution">
    <text evidence="2">The sequence shown here is derived from an EMBL/GenBank/DDBJ whole genome shotgun (WGS) entry which is preliminary data.</text>
</comment>
<proteinExistence type="predicted"/>
<dbReference type="Proteomes" id="UP001642464">
    <property type="component" value="Unassembled WGS sequence"/>
</dbReference>
<dbReference type="EMBL" id="CAXAMM010023769">
    <property type="protein sequence ID" value="CAK9054145.1"/>
    <property type="molecule type" value="Genomic_DNA"/>
</dbReference>
<organism evidence="2 3">
    <name type="scientific">Durusdinium trenchii</name>
    <dbReference type="NCBI Taxonomy" id="1381693"/>
    <lineage>
        <taxon>Eukaryota</taxon>
        <taxon>Sar</taxon>
        <taxon>Alveolata</taxon>
        <taxon>Dinophyceae</taxon>
        <taxon>Suessiales</taxon>
        <taxon>Symbiodiniaceae</taxon>
        <taxon>Durusdinium</taxon>
    </lineage>
</organism>
<name>A0ABP0MRP0_9DINO</name>
<keyword evidence="3" id="KW-1185">Reference proteome</keyword>
<keyword evidence="1" id="KW-0732">Signal</keyword>
<feature type="chain" id="PRO_5046103919" evidence="1">
    <location>
        <begin position="17"/>
        <end position="802"/>
    </location>
</feature>
<evidence type="ECO:0000256" key="1">
    <source>
        <dbReference type="SAM" id="SignalP"/>
    </source>
</evidence>
<protein>
    <submittedName>
        <fullName evidence="2">Uncharacterized protein</fullName>
    </submittedName>
</protein>
<reference evidence="2 3" key="1">
    <citation type="submission" date="2024-02" db="EMBL/GenBank/DDBJ databases">
        <authorList>
            <person name="Chen Y."/>
            <person name="Shah S."/>
            <person name="Dougan E. K."/>
            <person name="Thang M."/>
            <person name="Chan C."/>
        </authorList>
    </citation>
    <scope>NUCLEOTIDE SEQUENCE [LARGE SCALE GENOMIC DNA]</scope>
</reference>
<accession>A0ABP0MRP0</accession>
<evidence type="ECO:0000313" key="3">
    <source>
        <dbReference type="Proteomes" id="UP001642464"/>
    </source>
</evidence>
<feature type="non-terminal residue" evidence="2">
    <location>
        <position position="802"/>
    </location>
</feature>